<dbReference type="PANTHER" id="PTHR30349">
    <property type="entry name" value="PHAGE INTEGRASE-RELATED"/>
    <property type="match status" value="1"/>
</dbReference>
<proteinExistence type="inferred from homology"/>
<dbReference type="RefSeq" id="WP_377001609.1">
    <property type="nucleotide sequence ID" value="NZ_JBHSQE010000009.1"/>
</dbReference>
<comment type="caution">
    <text evidence="5">The sequence shown here is derived from an EMBL/GenBank/DDBJ whole genome shotgun (WGS) entry which is preliminary data.</text>
</comment>
<reference evidence="6" key="1">
    <citation type="journal article" date="2019" name="Int. J. Syst. Evol. Microbiol.">
        <title>The Global Catalogue of Microorganisms (GCM) 10K type strain sequencing project: providing services to taxonomists for standard genome sequencing and annotation.</title>
        <authorList>
            <consortium name="The Broad Institute Genomics Platform"/>
            <consortium name="The Broad Institute Genome Sequencing Center for Infectious Disease"/>
            <person name="Wu L."/>
            <person name="Ma J."/>
        </authorList>
    </citation>
    <scope>NUCLEOTIDE SEQUENCE [LARGE SCALE GENOMIC DNA]</scope>
    <source>
        <strain evidence="6">CCUG 51943</strain>
    </source>
</reference>
<evidence type="ECO:0000256" key="3">
    <source>
        <dbReference type="ARBA" id="ARBA00023172"/>
    </source>
</evidence>
<protein>
    <submittedName>
        <fullName evidence="5">Tyrosine-type recombinase/integrase</fullName>
    </submittedName>
</protein>
<gene>
    <name evidence="5" type="ORF">ACFPUZ_09135</name>
</gene>
<dbReference type="PROSITE" id="PS51898">
    <property type="entry name" value="TYR_RECOMBINASE"/>
    <property type="match status" value="1"/>
</dbReference>
<sequence>MIKASVRASTYATYAAVVNNRVLNDDALCAIPLDHLTVAMVGQWWERTITRWPDTAPRNRSAYQKLRAAVALAVEYGHLDHNVVSLRAARRRVKPKTKDLPDTADMLSILNMVPHRFRLVTVMCLFHGLRVGEALALKGRHIGGNSITVEGNLVRVLDSEGRSTMIHHEPKTPAGYRTVPVLAEFVHVVQEHVSTYQPGADGYATTTAKGDPVMDTVYRNVFHAAQDRAGVTARITPHYGRNWLITRLAEAGATPKEIGRILGQEDVSTIVGVYMRVRESRPAELMGRINPLS</sequence>
<dbReference type="InterPro" id="IPR013762">
    <property type="entry name" value="Integrase-like_cat_sf"/>
</dbReference>
<organism evidence="5 6">
    <name type="scientific">Corynebacterium nasicanis</name>
    <dbReference type="NCBI Taxonomy" id="1448267"/>
    <lineage>
        <taxon>Bacteria</taxon>
        <taxon>Bacillati</taxon>
        <taxon>Actinomycetota</taxon>
        <taxon>Actinomycetes</taxon>
        <taxon>Mycobacteriales</taxon>
        <taxon>Corynebacteriaceae</taxon>
        <taxon>Corynebacterium</taxon>
    </lineage>
</organism>
<dbReference type="SUPFAM" id="SSF56349">
    <property type="entry name" value="DNA breaking-rejoining enzymes"/>
    <property type="match status" value="1"/>
</dbReference>
<dbReference type="Gene3D" id="1.10.443.10">
    <property type="entry name" value="Intergrase catalytic core"/>
    <property type="match status" value="1"/>
</dbReference>
<evidence type="ECO:0000256" key="2">
    <source>
        <dbReference type="ARBA" id="ARBA00023125"/>
    </source>
</evidence>
<dbReference type="Gene3D" id="1.10.150.130">
    <property type="match status" value="1"/>
</dbReference>
<dbReference type="InterPro" id="IPR002104">
    <property type="entry name" value="Integrase_catalytic"/>
</dbReference>
<dbReference type="InterPro" id="IPR010998">
    <property type="entry name" value="Integrase_recombinase_N"/>
</dbReference>
<evidence type="ECO:0000313" key="6">
    <source>
        <dbReference type="Proteomes" id="UP001596244"/>
    </source>
</evidence>
<dbReference type="InterPro" id="IPR050090">
    <property type="entry name" value="Tyrosine_recombinase_XerCD"/>
</dbReference>
<comment type="similarity">
    <text evidence="1">Belongs to the 'phage' integrase family.</text>
</comment>
<dbReference type="Pfam" id="PF00589">
    <property type="entry name" value="Phage_integrase"/>
    <property type="match status" value="1"/>
</dbReference>
<keyword evidence="6" id="KW-1185">Reference proteome</keyword>
<dbReference type="InterPro" id="IPR011010">
    <property type="entry name" value="DNA_brk_join_enz"/>
</dbReference>
<evidence type="ECO:0000313" key="5">
    <source>
        <dbReference type="EMBL" id="MFC6146968.1"/>
    </source>
</evidence>
<accession>A0ABW1QDE5</accession>
<feature type="domain" description="Tyr recombinase" evidence="4">
    <location>
        <begin position="95"/>
        <end position="287"/>
    </location>
</feature>
<evidence type="ECO:0000256" key="1">
    <source>
        <dbReference type="ARBA" id="ARBA00008857"/>
    </source>
</evidence>
<dbReference type="PANTHER" id="PTHR30349:SF64">
    <property type="entry name" value="PROPHAGE INTEGRASE INTD-RELATED"/>
    <property type="match status" value="1"/>
</dbReference>
<keyword evidence="2" id="KW-0238">DNA-binding</keyword>
<dbReference type="Proteomes" id="UP001596244">
    <property type="component" value="Unassembled WGS sequence"/>
</dbReference>
<dbReference type="EMBL" id="JBHSQE010000009">
    <property type="protein sequence ID" value="MFC6146968.1"/>
    <property type="molecule type" value="Genomic_DNA"/>
</dbReference>
<keyword evidence="3" id="KW-0233">DNA recombination</keyword>
<evidence type="ECO:0000259" key="4">
    <source>
        <dbReference type="PROSITE" id="PS51898"/>
    </source>
</evidence>
<dbReference type="CDD" id="cd00397">
    <property type="entry name" value="DNA_BRE_C"/>
    <property type="match status" value="1"/>
</dbReference>
<name>A0ABW1QDE5_9CORY</name>